<evidence type="ECO:0000256" key="7">
    <source>
        <dbReference type="RuleBase" id="RU364114"/>
    </source>
</evidence>
<evidence type="ECO:0000256" key="1">
    <source>
        <dbReference type="ARBA" id="ARBA00004173"/>
    </source>
</evidence>
<comment type="similarity">
    <text evidence="2 7">Belongs to the NDUFAF7 family.</text>
</comment>
<dbReference type="PANTHER" id="PTHR12049:SF7">
    <property type="entry name" value="PROTEIN ARGININE METHYLTRANSFERASE NDUFAF7, MITOCHONDRIAL"/>
    <property type="match status" value="1"/>
</dbReference>
<dbReference type="EC" id="2.1.1.320" evidence="7"/>
<sequence length="422" mass="48058">MLRRRIAVSGGCGSTLRGIAGHYAEVSTPDRATINRANRKEFKSEFAVILEQRIQLSGYLPFAQFMREALQHPDYGYYSTKKNVIGGEKADFITAAEIPFFGDVLAAWVMDVWQKMGTPRNLQLVELGPGKGTQMLNMLRQIRAVHPQLLNMITIHMVEAGAARQEEQQQALAEFQTASGRIKWHNSLEALPFLSQPTVFVANEYFDALPVSIFRYTDRGWMETLVDVEPDESVEEHFRLVNAPGASFANFLMPDDLRNKQNVEMGETVEVCTHGMSTMEALMKRMVDAGKAACLIIDYGKDEHMTNTLRGIRGHKFVNPLLSPGDIDLSAWVSFKQLRWALERLPLAKERLRWFGPMQQNEFLEWNGIDVRLASVLREQDTKLALRVLQNFRKLMEDDEMGKNYQVFAVQTNNFPPVSPWL</sequence>
<dbReference type="EMBL" id="HBGF01010040">
    <property type="protein sequence ID" value="CAD9099917.1"/>
    <property type="molecule type" value="Transcribed_RNA"/>
</dbReference>
<evidence type="ECO:0000256" key="4">
    <source>
        <dbReference type="ARBA" id="ARBA00022679"/>
    </source>
</evidence>
<dbReference type="AlphaFoldDB" id="A0A7S1PT26"/>
<dbReference type="InterPro" id="IPR038375">
    <property type="entry name" value="NDUFAF7_sf"/>
</dbReference>
<dbReference type="PANTHER" id="PTHR12049">
    <property type="entry name" value="PROTEIN ARGININE METHYLTRANSFERASE NDUFAF7, MITOCHONDRIAL"/>
    <property type="match status" value="1"/>
</dbReference>
<dbReference type="GO" id="GO:0032981">
    <property type="term" value="P:mitochondrial respiratory chain complex I assembly"/>
    <property type="evidence" value="ECO:0007669"/>
    <property type="project" value="TreeGrafter"/>
</dbReference>
<evidence type="ECO:0000256" key="3">
    <source>
        <dbReference type="ARBA" id="ARBA00022603"/>
    </source>
</evidence>
<name>A0A7S1PT26_NEODS</name>
<comment type="catalytic activity">
    <reaction evidence="6 7">
        <text>L-arginyl-[protein] + 2 S-adenosyl-L-methionine = N(omega),N(omega)'-dimethyl-L-arginyl-[protein] + 2 S-adenosyl-L-homocysteine + 2 H(+)</text>
        <dbReference type="Rhea" id="RHEA:48108"/>
        <dbReference type="Rhea" id="RHEA-COMP:10532"/>
        <dbReference type="Rhea" id="RHEA-COMP:11992"/>
        <dbReference type="ChEBI" id="CHEBI:15378"/>
        <dbReference type="ChEBI" id="CHEBI:29965"/>
        <dbReference type="ChEBI" id="CHEBI:57856"/>
        <dbReference type="ChEBI" id="CHEBI:59789"/>
        <dbReference type="ChEBI" id="CHEBI:88221"/>
        <dbReference type="EC" id="2.1.1.320"/>
    </reaction>
</comment>
<evidence type="ECO:0000256" key="5">
    <source>
        <dbReference type="ARBA" id="ARBA00023128"/>
    </source>
</evidence>
<proteinExistence type="inferred from homology"/>
<evidence type="ECO:0000313" key="8">
    <source>
        <dbReference type="EMBL" id="CAD9099917.1"/>
    </source>
</evidence>
<dbReference type="InterPro" id="IPR003788">
    <property type="entry name" value="NDUFAF7"/>
</dbReference>
<dbReference type="InterPro" id="IPR029063">
    <property type="entry name" value="SAM-dependent_MTases_sf"/>
</dbReference>
<keyword evidence="4 7" id="KW-0808">Transferase</keyword>
<evidence type="ECO:0000256" key="6">
    <source>
        <dbReference type="ARBA" id="ARBA00048612"/>
    </source>
</evidence>
<dbReference type="Pfam" id="PF02636">
    <property type="entry name" value="Methyltransf_28"/>
    <property type="match status" value="1"/>
</dbReference>
<organism evidence="8">
    <name type="scientific">Neobodo designis</name>
    <name type="common">Flagellated protozoan</name>
    <name type="synonym">Bodo designis</name>
    <dbReference type="NCBI Taxonomy" id="312471"/>
    <lineage>
        <taxon>Eukaryota</taxon>
        <taxon>Discoba</taxon>
        <taxon>Euglenozoa</taxon>
        <taxon>Kinetoplastea</taxon>
        <taxon>Metakinetoplastina</taxon>
        <taxon>Neobodonida</taxon>
        <taxon>Neobodo</taxon>
    </lineage>
</organism>
<reference evidence="8" key="1">
    <citation type="submission" date="2021-01" db="EMBL/GenBank/DDBJ databases">
        <authorList>
            <person name="Corre E."/>
            <person name="Pelletier E."/>
            <person name="Niang G."/>
            <person name="Scheremetjew M."/>
            <person name="Finn R."/>
            <person name="Kale V."/>
            <person name="Holt S."/>
            <person name="Cochrane G."/>
            <person name="Meng A."/>
            <person name="Brown T."/>
            <person name="Cohen L."/>
        </authorList>
    </citation>
    <scope>NUCLEOTIDE SEQUENCE</scope>
    <source>
        <strain evidence="8">CCAP 1951/1</strain>
    </source>
</reference>
<dbReference type="SUPFAM" id="SSF53335">
    <property type="entry name" value="S-adenosyl-L-methionine-dependent methyltransferases"/>
    <property type="match status" value="1"/>
</dbReference>
<accession>A0A7S1PT26</accession>
<comment type="subcellular location">
    <subcellularLocation>
        <location evidence="1 7">Mitochondrion</location>
    </subcellularLocation>
</comment>
<comment type="function">
    <text evidence="7">Arginine methyltransferase involved in the assembly or stability of mitochondrial NADH:ubiquinone oxidoreductase complex (complex I).</text>
</comment>
<dbReference type="GO" id="GO:0035243">
    <property type="term" value="F:protein-arginine omega-N symmetric methyltransferase activity"/>
    <property type="evidence" value="ECO:0007669"/>
    <property type="project" value="UniProtKB-EC"/>
</dbReference>
<gene>
    <name evidence="8" type="ORF">NDES1114_LOCUS6650</name>
</gene>
<dbReference type="Gene3D" id="3.40.50.12710">
    <property type="match status" value="1"/>
</dbReference>
<dbReference type="GO" id="GO:0005739">
    <property type="term" value="C:mitochondrion"/>
    <property type="evidence" value="ECO:0007669"/>
    <property type="project" value="UniProtKB-SubCell"/>
</dbReference>
<evidence type="ECO:0000256" key="2">
    <source>
        <dbReference type="ARBA" id="ARBA00005891"/>
    </source>
</evidence>
<dbReference type="GO" id="GO:0032259">
    <property type="term" value="P:methylation"/>
    <property type="evidence" value="ECO:0007669"/>
    <property type="project" value="UniProtKB-KW"/>
</dbReference>
<keyword evidence="5 7" id="KW-0496">Mitochondrion</keyword>
<keyword evidence="3 7" id="KW-0489">Methyltransferase</keyword>
<protein>
    <recommendedName>
        <fullName evidence="7">Protein arginine methyltransferase NDUFAF7</fullName>
        <ecNumber evidence="7">2.1.1.320</ecNumber>
    </recommendedName>
</protein>